<protein>
    <submittedName>
        <fullName evidence="1">Uncharacterized protein</fullName>
    </submittedName>
</protein>
<proteinExistence type="predicted"/>
<dbReference type="AlphaFoldDB" id="A0AAV9W5D8"/>
<dbReference type="EMBL" id="JAVHJL010000005">
    <property type="protein sequence ID" value="KAK6502804.1"/>
    <property type="molecule type" value="Genomic_DNA"/>
</dbReference>
<accession>A0AAV9W5D8</accession>
<keyword evidence="2" id="KW-1185">Reference proteome</keyword>
<organism evidence="1 2">
    <name type="scientific">Arthrobotrys musiformis</name>
    <dbReference type="NCBI Taxonomy" id="47236"/>
    <lineage>
        <taxon>Eukaryota</taxon>
        <taxon>Fungi</taxon>
        <taxon>Dikarya</taxon>
        <taxon>Ascomycota</taxon>
        <taxon>Pezizomycotina</taxon>
        <taxon>Orbiliomycetes</taxon>
        <taxon>Orbiliales</taxon>
        <taxon>Orbiliaceae</taxon>
        <taxon>Arthrobotrys</taxon>
    </lineage>
</organism>
<reference evidence="1 2" key="1">
    <citation type="submission" date="2023-08" db="EMBL/GenBank/DDBJ databases">
        <authorList>
            <person name="Palmer J.M."/>
        </authorList>
    </citation>
    <scope>NUCLEOTIDE SEQUENCE [LARGE SCALE GENOMIC DNA]</scope>
    <source>
        <strain evidence="1 2">TWF481</strain>
    </source>
</reference>
<comment type="caution">
    <text evidence="1">The sequence shown here is derived from an EMBL/GenBank/DDBJ whole genome shotgun (WGS) entry which is preliminary data.</text>
</comment>
<name>A0AAV9W5D8_9PEZI</name>
<dbReference type="Proteomes" id="UP001370758">
    <property type="component" value="Unassembled WGS sequence"/>
</dbReference>
<gene>
    <name evidence="1" type="ORF">TWF481_007849</name>
</gene>
<evidence type="ECO:0000313" key="2">
    <source>
        <dbReference type="Proteomes" id="UP001370758"/>
    </source>
</evidence>
<evidence type="ECO:0000313" key="1">
    <source>
        <dbReference type="EMBL" id="KAK6502804.1"/>
    </source>
</evidence>
<sequence length="163" mass="18299">MSSLNPKWKQALMTAYQAATKDVDFLGTQETLGAFFEGASKDRRFRNDRLGRWYCDITVRGEPFTVPIELLLAGDVVDPVVSPQSFEGGFKASLPDLAIQKANSYQARSAQRDLRDFEAIIFLMTLRRQDFTGFTIDSEVRDALRETARECGAPARNALNNIL</sequence>